<dbReference type="InterPro" id="IPR022911">
    <property type="entry name" value="Phe_tRNA_ligase_alpha1_bac"/>
</dbReference>
<keyword evidence="8 13" id="KW-0067">ATP-binding</keyword>
<comment type="subcellular location">
    <subcellularLocation>
        <location evidence="1 13">Cytoplasm</location>
    </subcellularLocation>
</comment>
<dbReference type="InterPro" id="IPR045864">
    <property type="entry name" value="aa-tRNA-synth_II/BPL/LPL"/>
</dbReference>
<dbReference type="PANTHER" id="PTHR11538:SF41">
    <property type="entry name" value="PHENYLALANINE--TRNA LIGASE, MITOCHONDRIAL"/>
    <property type="match status" value="1"/>
</dbReference>
<keyword evidence="9 13" id="KW-0460">Magnesium</keyword>
<keyword evidence="11 13" id="KW-0030">Aminoacyl-tRNA synthetase</keyword>
<evidence type="ECO:0000313" key="15">
    <source>
        <dbReference type="EMBL" id="ACY16244.1"/>
    </source>
</evidence>
<dbReference type="SUPFAM" id="SSF46589">
    <property type="entry name" value="tRNA-binding arm"/>
    <property type="match status" value="1"/>
</dbReference>
<dbReference type="AlphaFoldDB" id="D0LY94"/>
<dbReference type="NCBIfam" id="TIGR00468">
    <property type="entry name" value="pheS"/>
    <property type="match status" value="1"/>
</dbReference>
<comment type="cofactor">
    <cofactor evidence="13">
        <name>Mg(2+)</name>
        <dbReference type="ChEBI" id="CHEBI:18420"/>
    </cofactor>
    <text evidence="13">Binds 2 magnesium ions per tetramer.</text>
</comment>
<dbReference type="GO" id="GO:0006432">
    <property type="term" value="P:phenylalanyl-tRNA aminoacylation"/>
    <property type="evidence" value="ECO:0007669"/>
    <property type="project" value="UniProtKB-UniRule"/>
</dbReference>
<reference evidence="15 16" key="1">
    <citation type="journal article" date="2010" name="Stand. Genomic Sci.">
        <title>Complete genome sequence of Haliangium ochraceum type strain (SMP-2).</title>
        <authorList>
            <consortium name="US DOE Joint Genome Institute (JGI-PGF)"/>
            <person name="Ivanova N."/>
            <person name="Daum C."/>
            <person name="Lang E."/>
            <person name="Abt B."/>
            <person name="Kopitz M."/>
            <person name="Saunders E."/>
            <person name="Lapidus A."/>
            <person name="Lucas S."/>
            <person name="Glavina Del Rio T."/>
            <person name="Nolan M."/>
            <person name="Tice H."/>
            <person name="Copeland A."/>
            <person name="Cheng J.F."/>
            <person name="Chen F."/>
            <person name="Bruce D."/>
            <person name="Goodwin L."/>
            <person name="Pitluck S."/>
            <person name="Mavromatis K."/>
            <person name="Pati A."/>
            <person name="Mikhailova N."/>
            <person name="Chen A."/>
            <person name="Palaniappan K."/>
            <person name="Land M."/>
            <person name="Hauser L."/>
            <person name="Chang Y.J."/>
            <person name="Jeffries C.D."/>
            <person name="Detter J.C."/>
            <person name="Brettin T."/>
            <person name="Rohde M."/>
            <person name="Goker M."/>
            <person name="Bristow J."/>
            <person name="Markowitz V."/>
            <person name="Eisen J.A."/>
            <person name="Hugenholtz P."/>
            <person name="Kyrpides N.C."/>
            <person name="Klenk H.P."/>
        </authorList>
    </citation>
    <scope>NUCLEOTIDE SEQUENCE [LARGE SCALE GENOMIC DNA]</scope>
    <source>
        <strain evidence="16">DSM 14365 / CIP 107738 / JCM 11303 / AJ 13395 / SMP-2</strain>
    </source>
</reference>
<dbReference type="PANTHER" id="PTHR11538">
    <property type="entry name" value="PHENYLALANYL-TRNA SYNTHETASE"/>
    <property type="match status" value="1"/>
</dbReference>
<protein>
    <recommendedName>
        <fullName evidence="13">Phenylalanine--tRNA ligase alpha subunit</fullName>
        <ecNumber evidence="13">6.1.1.20</ecNumber>
    </recommendedName>
    <alternativeName>
        <fullName evidence="13">Phenylalanyl-tRNA synthetase alpha subunit</fullName>
        <shortName evidence="13">PheRS</shortName>
    </alternativeName>
</protein>
<dbReference type="SUPFAM" id="SSF55681">
    <property type="entry name" value="Class II aaRS and biotin synthetases"/>
    <property type="match status" value="1"/>
</dbReference>
<dbReference type="Pfam" id="PF02912">
    <property type="entry name" value="Phe_tRNA-synt_N"/>
    <property type="match status" value="1"/>
</dbReference>
<evidence type="ECO:0000256" key="1">
    <source>
        <dbReference type="ARBA" id="ARBA00004496"/>
    </source>
</evidence>
<dbReference type="KEGG" id="hoh:Hoch_3744"/>
<dbReference type="FunFam" id="3.30.930.10:FF:000003">
    <property type="entry name" value="Phenylalanine--tRNA ligase alpha subunit"/>
    <property type="match status" value="1"/>
</dbReference>
<evidence type="ECO:0000256" key="12">
    <source>
        <dbReference type="ARBA" id="ARBA00049255"/>
    </source>
</evidence>
<comment type="catalytic activity">
    <reaction evidence="12 13">
        <text>tRNA(Phe) + L-phenylalanine + ATP = L-phenylalanyl-tRNA(Phe) + AMP + diphosphate + H(+)</text>
        <dbReference type="Rhea" id="RHEA:19413"/>
        <dbReference type="Rhea" id="RHEA-COMP:9668"/>
        <dbReference type="Rhea" id="RHEA-COMP:9699"/>
        <dbReference type="ChEBI" id="CHEBI:15378"/>
        <dbReference type="ChEBI" id="CHEBI:30616"/>
        <dbReference type="ChEBI" id="CHEBI:33019"/>
        <dbReference type="ChEBI" id="CHEBI:58095"/>
        <dbReference type="ChEBI" id="CHEBI:78442"/>
        <dbReference type="ChEBI" id="CHEBI:78531"/>
        <dbReference type="ChEBI" id="CHEBI:456215"/>
        <dbReference type="EC" id="6.1.1.20"/>
    </reaction>
</comment>
<evidence type="ECO:0000256" key="2">
    <source>
        <dbReference type="ARBA" id="ARBA00010207"/>
    </source>
</evidence>
<dbReference type="InterPro" id="IPR004188">
    <property type="entry name" value="Phe-tRNA_ligase_II_N"/>
</dbReference>
<dbReference type="InterPro" id="IPR002319">
    <property type="entry name" value="Phenylalanyl-tRNA_Synthase"/>
</dbReference>
<dbReference type="InterPro" id="IPR010978">
    <property type="entry name" value="tRNA-bd_arm"/>
</dbReference>
<feature type="binding site" evidence="13">
    <location>
        <position position="257"/>
    </location>
    <ligand>
        <name>Mg(2+)</name>
        <dbReference type="ChEBI" id="CHEBI:18420"/>
        <note>shared with beta subunit</note>
    </ligand>
</feature>
<evidence type="ECO:0000256" key="7">
    <source>
        <dbReference type="ARBA" id="ARBA00022741"/>
    </source>
</evidence>
<dbReference type="GO" id="GO:0000287">
    <property type="term" value="F:magnesium ion binding"/>
    <property type="evidence" value="ECO:0007669"/>
    <property type="project" value="UniProtKB-UniRule"/>
</dbReference>
<comment type="similarity">
    <text evidence="2 13">Belongs to the class-II aminoacyl-tRNA synthetase family. Phe-tRNA synthetase alpha subunit type 1 subfamily.</text>
</comment>
<evidence type="ECO:0000256" key="8">
    <source>
        <dbReference type="ARBA" id="ARBA00022840"/>
    </source>
</evidence>
<organism evidence="15 16">
    <name type="scientific">Haliangium ochraceum (strain DSM 14365 / JCM 11303 / SMP-2)</name>
    <dbReference type="NCBI Taxonomy" id="502025"/>
    <lineage>
        <taxon>Bacteria</taxon>
        <taxon>Pseudomonadati</taxon>
        <taxon>Myxococcota</taxon>
        <taxon>Polyangia</taxon>
        <taxon>Haliangiales</taxon>
        <taxon>Kofleriaceae</taxon>
        <taxon>Haliangium</taxon>
    </lineage>
</organism>
<dbReference type="HAMAP" id="MF_00281">
    <property type="entry name" value="Phe_tRNA_synth_alpha1"/>
    <property type="match status" value="1"/>
</dbReference>
<evidence type="ECO:0000259" key="14">
    <source>
        <dbReference type="PROSITE" id="PS50862"/>
    </source>
</evidence>
<accession>D0LY94</accession>
<dbReference type="EC" id="6.1.1.20" evidence="13"/>
<dbReference type="InterPro" id="IPR006195">
    <property type="entry name" value="aa-tRNA-synth_II"/>
</dbReference>
<evidence type="ECO:0000256" key="13">
    <source>
        <dbReference type="HAMAP-Rule" id="MF_00281"/>
    </source>
</evidence>
<evidence type="ECO:0000256" key="11">
    <source>
        <dbReference type="ARBA" id="ARBA00023146"/>
    </source>
</evidence>
<evidence type="ECO:0000256" key="6">
    <source>
        <dbReference type="ARBA" id="ARBA00022723"/>
    </source>
</evidence>
<keyword evidence="7 13" id="KW-0547">Nucleotide-binding</keyword>
<dbReference type="InterPro" id="IPR004529">
    <property type="entry name" value="Phe-tRNA-synth_IIc_asu"/>
</dbReference>
<dbReference type="PROSITE" id="PS50862">
    <property type="entry name" value="AA_TRNA_LIGASE_II"/>
    <property type="match status" value="1"/>
</dbReference>
<dbReference type="CDD" id="cd00496">
    <property type="entry name" value="PheRS_alpha_core"/>
    <property type="match status" value="1"/>
</dbReference>
<dbReference type="GO" id="GO:0005524">
    <property type="term" value="F:ATP binding"/>
    <property type="evidence" value="ECO:0007669"/>
    <property type="project" value="UniProtKB-UniRule"/>
</dbReference>
<evidence type="ECO:0000256" key="10">
    <source>
        <dbReference type="ARBA" id="ARBA00022917"/>
    </source>
</evidence>
<gene>
    <name evidence="13" type="primary">pheS</name>
    <name evidence="15" type="ordered locus">Hoch_3744</name>
</gene>
<dbReference type="Pfam" id="PF01409">
    <property type="entry name" value="tRNA-synt_2d"/>
    <property type="match status" value="1"/>
</dbReference>
<dbReference type="RefSeq" id="WP_012828843.1">
    <property type="nucleotide sequence ID" value="NC_013440.1"/>
</dbReference>
<dbReference type="GO" id="GO:0005737">
    <property type="term" value="C:cytoplasm"/>
    <property type="evidence" value="ECO:0007669"/>
    <property type="project" value="UniProtKB-SubCell"/>
</dbReference>
<proteinExistence type="inferred from homology"/>
<dbReference type="EMBL" id="CP001804">
    <property type="protein sequence ID" value="ACY16244.1"/>
    <property type="molecule type" value="Genomic_DNA"/>
</dbReference>
<evidence type="ECO:0000256" key="3">
    <source>
        <dbReference type="ARBA" id="ARBA00011209"/>
    </source>
</evidence>
<keyword evidence="4 13" id="KW-0963">Cytoplasm</keyword>
<dbReference type="Proteomes" id="UP000001880">
    <property type="component" value="Chromosome"/>
</dbReference>
<keyword evidence="5 13" id="KW-0436">Ligase</keyword>
<evidence type="ECO:0000256" key="5">
    <source>
        <dbReference type="ARBA" id="ARBA00022598"/>
    </source>
</evidence>
<evidence type="ECO:0000313" key="16">
    <source>
        <dbReference type="Proteomes" id="UP000001880"/>
    </source>
</evidence>
<dbReference type="eggNOG" id="COG0016">
    <property type="taxonomic scope" value="Bacteria"/>
</dbReference>
<keyword evidence="10 13" id="KW-0648">Protein biosynthesis</keyword>
<dbReference type="STRING" id="502025.Hoch_3744"/>
<dbReference type="OrthoDB" id="9800719at2"/>
<name>D0LY94_HALO1</name>
<dbReference type="GO" id="GO:0000049">
    <property type="term" value="F:tRNA binding"/>
    <property type="evidence" value="ECO:0007669"/>
    <property type="project" value="InterPro"/>
</dbReference>
<comment type="subunit">
    <text evidence="3 13">Tetramer of two alpha and two beta subunits.</text>
</comment>
<feature type="domain" description="Aminoacyl-transfer RNA synthetases class-II family profile" evidence="14">
    <location>
        <begin position="113"/>
        <end position="321"/>
    </location>
</feature>
<keyword evidence="16" id="KW-1185">Reference proteome</keyword>
<dbReference type="HOGENOM" id="CLU_025086_0_1_7"/>
<evidence type="ECO:0000256" key="4">
    <source>
        <dbReference type="ARBA" id="ARBA00022490"/>
    </source>
</evidence>
<sequence>MSADELISRIEDLGKQFADQIAPLSSEQEIRAFQAQFMGKKGEISQLMKQMGKVPAADRRHVGEVFNRVKGEISDAVTTKLAALEEAAEAADLERVVDVSLPGRSPALGHKHLLTSVSEEVVAIFSELGFEVATGPQIETDFHCFEALAIPKDHPARDMQDTFYVSDEVVLRTHTSSVQIRTMLSQKPPVKIVSPGVVYRRDDDPTHSPMFTQLEGLLVDEGVRFSDLKGVLLYYVRRFFGKALEIRLRPSYFPFVEPGAEVDMQCSFCMGAGCRLCKGTGWIEIAGCGMVDPEVFGHVGYDAERYTGFAFGMGMERMAMLRHGVNDIKYYYEGDLRFSRQF</sequence>
<evidence type="ECO:0000256" key="9">
    <source>
        <dbReference type="ARBA" id="ARBA00022842"/>
    </source>
</evidence>
<dbReference type="Gene3D" id="3.30.930.10">
    <property type="entry name" value="Bira Bifunctional Protein, Domain 2"/>
    <property type="match status" value="1"/>
</dbReference>
<dbReference type="GO" id="GO:0004826">
    <property type="term" value="F:phenylalanine-tRNA ligase activity"/>
    <property type="evidence" value="ECO:0007669"/>
    <property type="project" value="UniProtKB-UniRule"/>
</dbReference>
<keyword evidence="6 13" id="KW-0479">Metal-binding</keyword>